<dbReference type="PANTHER" id="PTHR37610">
    <property type="entry name" value="CCHC-TYPE DOMAIN-CONTAINING PROTEIN"/>
    <property type="match status" value="1"/>
</dbReference>
<name>A0AAP0AST7_9ASPA</name>
<dbReference type="EMBL" id="JBBWWQ010000021">
    <property type="protein sequence ID" value="KAK8913871.1"/>
    <property type="molecule type" value="Genomic_DNA"/>
</dbReference>
<dbReference type="PANTHER" id="PTHR37610:SF101">
    <property type="entry name" value="(RAPE) HYPOTHETICAL PROTEIN"/>
    <property type="match status" value="1"/>
</dbReference>
<evidence type="ECO:0000259" key="2">
    <source>
        <dbReference type="PROSITE" id="PS50158"/>
    </source>
</evidence>
<protein>
    <recommendedName>
        <fullName evidence="2">CCHC-type domain-containing protein</fullName>
    </recommendedName>
</protein>
<gene>
    <name evidence="3" type="ORF">KSP39_PZI023600</name>
</gene>
<organism evidence="3 4">
    <name type="scientific">Platanthera zijinensis</name>
    <dbReference type="NCBI Taxonomy" id="2320716"/>
    <lineage>
        <taxon>Eukaryota</taxon>
        <taxon>Viridiplantae</taxon>
        <taxon>Streptophyta</taxon>
        <taxon>Embryophyta</taxon>
        <taxon>Tracheophyta</taxon>
        <taxon>Spermatophyta</taxon>
        <taxon>Magnoliopsida</taxon>
        <taxon>Liliopsida</taxon>
        <taxon>Asparagales</taxon>
        <taxon>Orchidaceae</taxon>
        <taxon>Orchidoideae</taxon>
        <taxon>Orchideae</taxon>
        <taxon>Orchidinae</taxon>
        <taxon>Platanthera</taxon>
    </lineage>
</organism>
<dbReference type="Pfam" id="PF14244">
    <property type="entry name" value="Retrotran_gag_3"/>
    <property type="match status" value="1"/>
</dbReference>
<dbReference type="SUPFAM" id="SSF57756">
    <property type="entry name" value="Retrovirus zinc finger-like domains"/>
    <property type="match status" value="1"/>
</dbReference>
<keyword evidence="4" id="KW-1185">Reference proteome</keyword>
<dbReference type="GO" id="GO:0008270">
    <property type="term" value="F:zinc ion binding"/>
    <property type="evidence" value="ECO:0007669"/>
    <property type="project" value="UniProtKB-KW"/>
</dbReference>
<sequence>MVAVDLASPYYLHPSDHPGMTICPVVLKGDNFQEWEKSIRNAFRAKRKLSFLDGMVPKPDDDAKEIEDWWSVNSMLVAWVLQSIEPSLRSTITYYETVQELWDDLQQRFSIGNGPRIHQLRSDLTRCVQRGQNVATYYGHLKKIWDELSTYVKARGCNCGHCTCNWMADLSKEREDERLHQFLMGLDDDLYGTLRSNILAQDPLPPLNRAYALVVQEERHKTMTKSRDTRNQGMAFAMRDASSRRHDKPTCVNCGHSGHVASSCFKIIGYPEWWNNGRGNDKGIEKGKGGKSTSAIGRGKGVANAAQNANIPTGSNVIGSTNTAPLTSQDRTALIPALNDDQWNVVLNMFKNITQRNSSNEHLTGPHFEDGDWGR</sequence>
<comment type="caution">
    <text evidence="3">The sequence shown here is derived from an EMBL/GenBank/DDBJ whole genome shotgun (WGS) entry which is preliminary data.</text>
</comment>
<dbReference type="AlphaFoldDB" id="A0AAP0AST7"/>
<evidence type="ECO:0000313" key="4">
    <source>
        <dbReference type="Proteomes" id="UP001418222"/>
    </source>
</evidence>
<proteinExistence type="predicted"/>
<feature type="domain" description="CCHC-type" evidence="2">
    <location>
        <begin position="251"/>
        <end position="264"/>
    </location>
</feature>
<reference evidence="3 4" key="1">
    <citation type="journal article" date="2022" name="Nat. Plants">
        <title>Genomes of leafy and leafless Platanthera orchids illuminate the evolution of mycoheterotrophy.</title>
        <authorList>
            <person name="Li M.H."/>
            <person name="Liu K.W."/>
            <person name="Li Z."/>
            <person name="Lu H.C."/>
            <person name="Ye Q.L."/>
            <person name="Zhang D."/>
            <person name="Wang J.Y."/>
            <person name="Li Y.F."/>
            <person name="Zhong Z.M."/>
            <person name="Liu X."/>
            <person name="Yu X."/>
            <person name="Liu D.K."/>
            <person name="Tu X.D."/>
            <person name="Liu B."/>
            <person name="Hao Y."/>
            <person name="Liao X.Y."/>
            <person name="Jiang Y.T."/>
            <person name="Sun W.H."/>
            <person name="Chen J."/>
            <person name="Chen Y.Q."/>
            <person name="Ai Y."/>
            <person name="Zhai J.W."/>
            <person name="Wu S.S."/>
            <person name="Zhou Z."/>
            <person name="Hsiao Y.Y."/>
            <person name="Wu W.L."/>
            <person name="Chen Y.Y."/>
            <person name="Lin Y.F."/>
            <person name="Hsu J.L."/>
            <person name="Li C.Y."/>
            <person name="Wang Z.W."/>
            <person name="Zhao X."/>
            <person name="Zhong W.Y."/>
            <person name="Ma X.K."/>
            <person name="Ma L."/>
            <person name="Huang J."/>
            <person name="Chen G.Z."/>
            <person name="Huang M.Z."/>
            <person name="Huang L."/>
            <person name="Peng D.H."/>
            <person name="Luo Y.B."/>
            <person name="Zou S.Q."/>
            <person name="Chen S.P."/>
            <person name="Lan S."/>
            <person name="Tsai W.C."/>
            <person name="Van de Peer Y."/>
            <person name="Liu Z.J."/>
        </authorList>
    </citation>
    <scope>NUCLEOTIDE SEQUENCE [LARGE SCALE GENOMIC DNA]</scope>
    <source>
        <strain evidence="3">Lor287</strain>
    </source>
</reference>
<dbReference type="InterPro" id="IPR001878">
    <property type="entry name" value="Znf_CCHC"/>
</dbReference>
<keyword evidence="1" id="KW-0479">Metal-binding</keyword>
<accession>A0AAP0AST7</accession>
<dbReference type="InterPro" id="IPR036875">
    <property type="entry name" value="Znf_CCHC_sf"/>
</dbReference>
<keyword evidence="1" id="KW-0862">Zinc</keyword>
<dbReference type="InterPro" id="IPR029472">
    <property type="entry name" value="Copia-like_N"/>
</dbReference>
<dbReference type="Proteomes" id="UP001418222">
    <property type="component" value="Unassembled WGS sequence"/>
</dbReference>
<evidence type="ECO:0000313" key="3">
    <source>
        <dbReference type="EMBL" id="KAK8913871.1"/>
    </source>
</evidence>
<dbReference type="PROSITE" id="PS50158">
    <property type="entry name" value="ZF_CCHC"/>
    <property type="match status" value="1"/>
</dbReference>
<evidence type="ECO:0000256" key="1">
    <source>
        <dbReference type="PROSITE-ProRule" id="PRU00047"/>
    </source>
</evidence>
<keyword evidence="1" id="KW-0863">Zinc-finger</keyword>
<dbReference type="GO" id="GO:0003676">
    <property type="term" value="F:nucleic acid binding"/>
    <property type="evidence" value="ECO:0007669"/>
    <property type="project" value="InterPro"/>
</dbReference>